<reference evidence="7 8" key="1">
    <citation type="submission" date="2016-12" db="EMBL/GenBank/DDBJ databases">
        <authorList>
            <person name="Song W.-J."/>
            <person name="Kurnit D.M."/>
        </authorList>
    </citation>
    <scope>NUCLEOTIDE SEQUENCE [LARGE SCALE GENOMIC DNA]</scope>
    <source>
        <strain evidence="7 8">ATCC 43942</strain>
    </source>
</reference>
<dbReference type="AlphaFoldDB" id="A0A1Z2SCC1"/>
<evidence type="ECO:0000256" key="6">
    <source>
        <dbReference type="SAM" id="Phobius"/>
    </source>
</evidence>
<dbReference type="GO" id="GO:0005886">
    <property type="term" value="C:plasma membrane"/>
    <property type="evidence" value="ECO:0007669"/>
    <property type="project" value="UniProtKB-SubCell"/>
</dbReference>
<keyword evidence="5 6" id="KW-0472">Membrane</keyword>
<evidence type="ECO:0000256" key="2">
    <source>
        <dbReference type="ARBA" id="ARBA00022475"/>
    </source>
</evidence>
<keyword evidence="2" id="KW-1003">Cell membrane</keyword>
<feature type="transmembrane region" description="Helical" evidence="6">
    <location>
        <begin position="39"/>
        <end position="61"/>
    </location>
</feature>
<evidence type="ECO:0000313" key="7">
    <source>
        <dbReference type="EMBL" id="ASA54809.1"/>
    </source>
</evidence>
<evidence type="ECO:0000256" key="1">
    <source>
        <dbReference type="ARBA" id="ARBA00004651"/>
    </source>
</evidence>
<dbReference type="GO" id="GO:0015171">
    <property type="term" value="F:amino acid transmembrane transporter activity"/>
    <property type="evidence" value="ECO:0007669"/>
    <property type="project" value="TreeGrafter"/>
</dbReference>
<dbReference type="InterPro" id="IPR001123">
    <property type="entry name" value="LeuE-type"/>
</dbReference>
<keyword evidence="4 6" id="KW-1133">Transmembrane helix</keyword>
<dbReference type="EMBL" id="CP018835">
    <property type="protein sequence ID" value="ASA54809.1"/>
    <property type="molecule type" value="Genomic_DNA"/>
</dbReference>
<dbReference type="RefSeq" id="WP_232471949.1">
    <property type="nucleotide sequence ID" value="NZ_CP018835.1"/>
</dbReference>
<evidence type="ECO:0000256" key="3">
    <source>
        <dbReference type="ARBA" id="ARBA00022692"/>
    </source>
</evidence>
<proteinExistence type="predicted"/>
<comment type="subcellular location">
    <subcellularLocation>
        <location evidence="1">Cell membrane</location>
        <topology evidence="1">Multi-pass membrane protein</topology>
    </subcellularLocation>
</comment>
<dbReference type="PANTHER" id="PTHR30086:SF20">
    <property type="entry name" value="ARGININE EXPORTER PROTEIN ARGO-RELATED"/>
    <property type="match status" value="1"/>
</dbReference>
<sequence>MCTAFSEGFLTNVLNPKVSMFYLSAFPQFISTNEGAMNAYALVTAHSIVNFMWYSAMVFMLSRIKNLQTMLSLRSGQIQ</sequence>
<evidence type="ECO:0000313" key="8">
    <source>
        <dbReference type="Proteomes" id="UP000196708"/>
    </source>
</evidence>
<gene>
    <name evidence="7" type="ORF">BSQ33_03075</name>
</gene>
<dbReference type="KEGG" id="vga:BSQ33_03075"/>
<organism evidence="7 8">
    <name type="scientific">Vibrio gazogenes</name>
    <dbReference type="NCBI Taxonomy" id="687"/>
    <lineage>
        <taxon>Bacteria</taxon>
        <taxon>Pseudomonadati</taxon>
        <taxon>Pseudomonadota</taxon>
        <taxon>Gammaproteobacteria</taxon>
        <taxon>Vibrionales</taxon>
        <taxon>Vibrionaceae</taxon>
        <taxon>Vibrio</taxon>
    </lineage>
</organism>
<name>A0A1Z2SCC1_VIBGA</name>
<keyword evidence="3 6" id="KW-0812">Transmembrane</keyword>
<protein>
    <submittedName>
        <fullName evidence="7">Uncharacterized protein</fullName>
    </submittedName>
</protein>
<dbReference type="Pfam" id="PF01810">
    <property type="entry name" value="LysE"/>
    <property type="match status" value="1"/>
</dbReference>
<evidence type="ECO:0000256" key="4">
    <source>
        <dbReference type="ARBA" id="ARBA00022989"/>
    </source>
</evidence>
<accession>A0A1Z2SCC1</accession>
<evidence type="ECO:0000256" key="5">
    <source>
        <dbReference type="ARBA" id="ARBA00023136"/>
    </source>
</evidence>
<dbReference type="PANTHER" id="PTHR30086">
    <property type="entry name" value="ARGININE EXPORTER PROTEIN ARGO"/>
    <property type="match status" value="1"/>
</dbReference>
<dbReference type="Proteomes" id="UP000196708">
    <property type="component" value="Chromosome 1"/>
</dbReference>